<organism evidence="2 3">
    <name type="scientific">Corynebacterium pilbarense</name>
    <dbReference type="NCBI Taxonomy" id="1288393"/>
    <lineage>
        <taxon>Bacteria</taxon>
        <taxon>Bacillati</taxon>
        <taxon>Actinomycetota</taxon>
        <taxon>Actinomycetes</taxon>
        <taxon>Mycobacteriales</taxon>
        <taxon>Corynebacteriaceae</taxon>
        <taxon>Corynebacterium</taxon>
    </lineage>
</organism>
<protein>
    <recommendedName>
        <fullName evidence="4">1-deoxy-D-xylulose-5-phosphate synthase</fullName>
    </recommendedName>
</protein>
<sequence>MQTEATLEELASQLASSPVAFGTDNPVNAELGPALEAALADANTDAFAPVGMIVLEQTPPVIADLRDLAQDAAAQTGLDTVLVRTPHVAVGVSDSLTRAQVERGERTMIAEPDYVVGVHAFADAANAFSVNWPLTVAVVVLVLAAVAAAAAFSARRVY</sequence>
<evidence type="ECO:0000313" key="3">
    <source>
        <dbReference type="Proteomes" id="UP001071110"/>
    </source>
</evidence>
<dbReference type="Proteomes" id="UP001071110">
    <property type="component" value="Unassembled WGS sequence"/>
</dbReference>
<evidence type="ECO:0000256" key="1">
    <source>
        <dbReference type="SAM" id="Phobius"/>
    </source>
</evidence>
<keyword evidence="1" id="KW-1133">Transmembrane helix</keyword>
<keyword evidence="3" id="KW-1185">Reference proteome</keyword>
<dbReference type="RefSeq" id="WP_269026936.1">
    <property type="nucleotide sequence ID" value="NZ_BAABDP010000009.1"/>
</dbReference>
<feature type="transmembrane region" description="Helical" evidence="1">
    <location>
        <begin position="132"/>
        <end position="152"/>
    </location>
</feature>
<gene>
    <name evidence="2" type="ORF">NUW87_01380</name>
</gene>
<name>A0A9Q4NQK3_9CORY</name>
<dbReference type="InterPro" id="IPR046498">
    <property type="entry name" value="Rv1476-like"/>
</dbReference>
<proteinExistence type="predicted"/>
<keyword evidence="1" id="KW-0472">Membrane</keyword>
<dbReference type="AlphaFoldDB" id="A0A9Q4NQK3"/>
<dbReference type="EMBL" id="JANRML010000001">
    <property type="protein sequence ID" value="MCZ2220029.1"/>
    <property type="molecule type" value="Genomic_DNA"/>
</dbReference>
<evidence type="ECO:0008006" key="4">
    <source>
        <dbReference type="Google" id="ProtNLM"/>
    </source>
</evidence>
<comment type="caution">
    <text evidence="2">The sequence shown here is derived from an EMBL/GenBank/DDBJ whole genome shotgun (WGS) entry which is preliminary data.</text>
</comment>
<accession>A0A9Q4NQK3</accession>
<dbReference type="Pfam" id="PF20381">
    <property type="entry name" value="Rv1476"/>
    <property type="match status" value="1"/>
</dbReference>
<keyword evidence="1" id="KW-0812">Transmembrane</keyword>
<reference evidence="2" key="1">
    <citation type="submission" date="2022-08" db="EMBL/GenBank/DDBJ databases">
        <title>Corynebacterium sp. nov., isolated from clinical breast specimens.</title>
        <authorList>
            <person name="Zhang T."/>
        </authorList>
    </citation>
    <scope>NUCLEOTIDE SEQUENCE</scope>
    <source>
        <strain evidence="2">CCUG 57942</strain>
    </source>
</reference>
<evidence type="ECO:0000313" key="2">
    <source>
        <dbReference type="EMBL" id="MCZ2220029.1"/>
    </source>
</evidence>